<comment type="caution">
    <text evidence="1">The sequence shown here is derived from an EMBL/GenBank/DDBJ whole genome shotgun (WGS) entry which is preliminary data.</text>
</comment>
<organism evidence="1 2">
    <name type="scientific">Pseudomarimonas arenosa</name>
    <dbReference type="NCBI Taxonomy" id="2774145"/>
    <lineage>
        <taxon>Bacteria</taxon>
        <taxon>Pseudomonadati</taxon>
        <taxon>Pseudomonadota</taxon>
        <taxon>Gammaproteobacteria</taxon>
        <taxon>Lysobacterales</taxon>
        <taxon>Lysobacteraceae</taxon>
        <taxon>Pseudomarimonas</taxon>
    </lineage>
</organism>
<name>A0AAW3ZS16_9GAMM</name>
<evidence type="ECO:0000313" key="2">
    <source>
        <dbReference type="Proteomes" id="UP000613768"/>
    </source>
</evidence>
<proteinExistence type="predicted"/>
<dbReference type="EMBL" id="JACYTR010000127">
    <property type="protein sequence ID" value="MBD8528320.1"/>
    <property type="molecule type" value="Genomic_DNA"/>
</dbReference>
<gene>
    <name evidence="1" type="ORF">IFO71_21455</name>
</gene>
<dbReference type="RefSeq" id="WP_192031735.1">
    <property type="nucleotide sequence ID" value="NZ_JACYTR010000127.1"/>
</dbReference>
<dbReference type="AlphaFoldDB" id="A0AAW3ZS16"/>
<keyword evidence="2" id="KW-1185">Reference proteome</keyword>
<evidence type="ECO:0000313" key="1">
    <source>
        <dbReference type="EMBL" id="MBD8528320.1"/>
    </source>
</evidence>
<sequence>MKLFTAGGVLALMLLGFRALIVSDVADGYMDCQMAMAKMAERPFSMSYQEQKALQKQAEAVCQTAQIKAKLAQAVLAPSTVQD</sequence>
<accession>A0AAW3ZS16</accession>
<dbReference type="Proteomes" id="UP000613768">
    <property type="component" value="Unassembled WGS sequence"/>
</dbReference>
<reference evidence="1 2" key="1">
    <citation type="submission" date="2020-09" db="EMBL/GenBank/DDBJ databases">
        <title>Pseudoxanthomonas sp. CAU 1598 isolated from sand of Yaerae Beach.</title>
        <authorList>
            <person name="Kim W."/>
        </authorList>
    </citation>
    <scope>NUCLEOTIDE SEQUENCE [LARGE SCALE GENOMIC DNA]</scope>
    <source>
        <strain evidence="1 2">CAU 1598</strain>
    </source>
</reference>
<protein>
    <submittedName>
        <fullName evidence="1">Uncharacterized protein</fullName>
    </submittedName>
</protein>